<dbReference type="PaxDb" id="1435377-SUSAZ_10635"/>
<dbReference type="AlphaFoldDB" id="A0A0U3F963"/>
<dbReference type="Proteomes" id="UP000060043">
    <property type="component" value="Chromosome"/>
</dbReference>
<dbReference type="EMBL" id="CP013694">
    <property type="protein sequence ID" value="ALU29674.1"/>
    <property type="molecule type" value="Genomic_DNA"/>
</dbReference>
<evidence type="ECO:0000313" key="2">
    <source>
        <dbReference type="EMBL" id="ALU32409.1"/>
    </source>
</evidence>
<organism evidence="1 4">
    <name type="scientific">Sulfolobus acidocaldarius</name>
    <dbReference type="NCBI Taxonomy" id="2285"/>
    <lineage>
        <taxon>Archaea</taxon>
        <taxon>Thermoproteota</taxon>
        <taxon>Thermoprotei</taxon>
        <taxon>Sulfolobales</taxon>
        <taxon>Sulfolobaceae</taxon>
        <taxon>Sulfolobus</taxon>
    </lineage>
</organism>
<proteinExistence type="predicted"/>
<evidence type="ECO:0000313" key="4">
    <source>
        <dbReference type="Proteomes" id="UP000065473"/>
    </source>
</evidence>
<reference evidence="3 4" key="1">
    <citation type="submission" date="2015-12" db="EMBL/GenBank/DDBJ databases">
        <title>A stable core within a dynamic pangenome in Sulfolobus acidocaldarius.</title>
        <authorList>
            <person name="Anderson R."/>
            <person name="Kouris A."/>
            <person name="Seward C."/>
            <person name="Campbell K."/>
            <person name="Whitaker R."/>
        </authorList>
    </citation>
    <scope>NUCLEOTIDE SEQUENCE [LARGE SCALE GENOMIC DNA]</scope>
    <source>
        <strain evidence="1 4">GG12-C01-09</strain>
        <strain evidence="2 3">NG05B_CO5_07</strain>
    </source>
</reference>
<dbReference type="OrthoDB" id="35922at2157"/>
<dbReference type="PANTHER" id="PTHR34314">
    <property type="entry name" value="CRENARCHAEAL PROTEIN, PUTATIVE-RELATED"/>
    <property type="match status" value="1"/>
</dbReference>
<dbReference type="EMBL" id="CP013695">
    <property type="protein sequence ID" value="ALU32409.1"/>
    <property type="molecule type" value="Genomic_DNA"/>
</dbReference>
<gene>
    <name evidence="1" type="ORF">ATY89_06780</name>
    <name evidence="2" type="ORF">ATZ20_09800</name>
</gene>
<dbReference type="PANTHER" id="PTHR34314:SF6">
    <property type="entry name" value="DUF3782 DOMAIN-CONTAINING PROTEIN"/>
    <property type="match status" value="1"/>
</dbReference>
<evidence type="ECO:0000313" key="1">
    <source>
        <dbReference type="EMBL" id="ALU29674.1"/>
    </source>
</evidence>
<protein>
    <submittedName>
        <fullName evidence="1">Uncharacterized protein</fullName>
    </submittedName>
</protein>
<dbReference type="RefSeq" id="WP_011279053.1">
    <property type="nucleotide sequence ID" value="NZ_BHWZ01000006.1"/>
</dbReference>
<evidence type="ECO:0000313" key="3">
    <source>
        <dbReference type="Proteomes" id="UP000060043"/>
    </source>
</evidence>
<sequence>MKLEEEILKFLKDMSAKEEELEFLIINLFRPQLENKGIKLGKIRREYMVDDVGVLQVGYVLPIIYYEEGDKLYLFVSKNFADYGAIEQLLIREKLLSGKFNKPILRFLVAFTIPKKYYELASKMGITVIAQNIIE</sequence>
<accession>A0A0U3F963</accession>
<dbReference type="OMA" id="RREYMVD"/>
<dbReference type="GeneID" id="14552778"/>
<name>A0A0U3F963_9CREN</name>
<dbReference type="Proteomes" id="UP000065473">
    <property type="component" value="Chromosome"/>
</dbReference>